<dbReference type="Proteomes" id="UP001628193">
    <property type="component" value="Unassembled WGS sequence"/>
</dbReference>
<dbReference type="SMART" id="SM00062">
    <property type="entry name" value="PBPb"/>
    <property type="match status" value="1"/>
</dbReference>
<dbReference type="InterPro" id="IPR003594">
    <property type="entry name" value="HATPase_dom"/>
</dbReference>
<dbReference type="SUPFAM" id="SSF47384">
    <property type="entry name" value="Homodimeric domain of signal transducing histidine kinase"/>
    <property type="match status" value="1"/>
</dbReference>
<keyword evidence="9" id="KW-0418">Kinase</keyword>
<dbReference type="InterPro" id="IPR036890">
    <property type="entry name" value="HATPase_C_sf"/>
</dbReference>
<evidence type="ECO:0000256" key="2">
    <source>
        <dbReference type="ARBA" id="ARBA00012438"/>
    </source>
</evidence>
<dbReference type="Gene3D" id="3.40.190.10">
    <property type="entry name" value="Periplasmic binding protein-like II"/>
    <property type="match status" value="2"/>
</dbReference>
<feature type="transmembrane region" description="Helical" evidence="6">
    <location>
        <begin position="20"/>
        <end position="38"/>
    </location>
</feature>
<dbReference type="PRINTS" id="PR00344">
    <property type="entry name" value="BCTRLSENSOR"/>
</dbReference>
<evidence type="ECO:0000313" key="9">
    <source>
        <dbReference type="EMBL" id="GAB0056442.1"/>
    </source>
</evidence>
<dbReference type="CDD" id="cd01007">
    <property type="entry name" value="PBP2_BvgS_HisK_like"/>
    <property type="match status" value="1"/>
</dbReference>
<dbReference type="PROSITE" id="PS50110">
    <property type="entry name" value="RESPONSE_REGULATORY"/>
    <property type="match status" value="1"/>
</dbReference>
<dbReference type="InterPro" id="IPR004358">
    <property type="entry name" value="Sig_transdc_His_kin-like_C"/>
</dbReference>
<evidence type="ECO:0000256" key="6">
    <source>
        <dbReference type="SAM" id="Phobius"/>
    </source>
</evidence>
<dbReference type="CDD" id="cd17546">
    <property type="entry name" value="REC_hyHK_CKI1_RcsC-like"/>
    <property type="match status" value="1"/>
</dbReference>
<dbReference type="PANTHER" id="PTHR45339:SF1">
    <property type="entry name" value="HYBRID SIGNAL TRANSDUCTION HISTIDINE KINASE J"/>
    <property type="match status" value="1"/>
</dbReference>
<dbReference type="SUPFAM" id="SSF55874">
    <property type="entry name" value="ATPase domain of HSP90 chaperone/DNA topoisomerase II/histidine kinase"/>
    <property type="match status" value="1"/>
</dbReference>
<comment type="caution">
    <text evidence="9">The sequence shown here is derived from an EMBL/GenBank/DDBJ whole genome shotgun (WGS) entry which is preliminary data.</text>
</comment>
<dbReference type="PANTHER" id="PTHR45339">
    <property type="entry name" value="HYBRID SIGNAL TRANSDUCTION HISTIDINE KINASE J"/>
    <property type="match status" value="1"/>
</dbReference>
<reference evidence="9 10" key="1">
    <citation type="submission" date="2024-05" db="EMBL/GenBank/DDBJ databases">
        <authorList>
            <consortium name="Candidatus Magnetaquicoccaceae bacterium FCR-1 genome sequencing consortium"/>
            <person name="Shimoshige H."/>
            <person name="Shimamura S."/>
            <person name="Taoka A."/>
            <person name="Kobayashi H."/>
            <person name="Maekawa T."/>
        </authorList>
    </citation>
    <scope>NUCLEOTIDE SEQUENCE [LARGE SCALE GENOMIC DNA]</scope>
    <source>
        <strain evidence="9 10">FCR-1</strain>
    </source>
</reference>
<feature type="transmembrane region" description="Helical" evidence="6">
    <location>
        <begin position="307"/>
        <end position="328"/>
    </location>
</feature>
<dbReference type="CDD" id="cd16922">
    <property type="entry name" value="HATPase_EvgS-ArcB-TorS-like"/>
    <property type="match status" value="1"/>
</dbReference>
<feature type="domain" description="Histidine kinase" evidence="7">
    <location>
        <begin position="352"/>
        <end position="579"/>
    </location>
</feature>
<organism evidence="9 10">
    <name type="scientific">Candidatus Magnetaquiglobus chichijimensis</name>
    <dbReference type="NCBI Taxonomy" id="3141448"/>
    <lineage>
        <taxon>Bacteria</taxon>
        <taxon>Pseudomonadati</taxon>
        <taxon>Pseudomonadota</taxon>
        <taxon>Magnetococcia</taxon>
        <taxon>Magnetococcales</taxon>
        <taxon>Candidatus Magnetaquicoccaceae</taxon>
        <taxon>Candidatus Magnetaquiglobus</taxon>
    </lineage>
</organism>
<dbReference type="GO" id="GO:0004673">
    <property type="term" value="F:protein histidine kinase activity"/>
    <property type="evidence" value="ECO:0007669"/>
    <property type="project" value="UniProtKB-EC"/>
</dbReference>
<dbReference type="Pfam" id="PF00497">
    <property type="entry name" value="SBP_bac_3"/>
    <property type="match status" value="1"/>
</dbReference>
<keyword evidence="6" id="KW-0472">Membrane</keyword>
<dbReference type="Gene3D" id="3.40.50.2300">
    <property type="match status" value="1"/>
</dbReference>
<dbReference type="InterPro" id="IPR001638">
    <property type="entry name" value="Solute-binding_3/MltF_N"/>
</dbReference>
<evidence type="ECO:0000313" key="10">
    <source>
        <dbReference type="Proteomes" id="UP001628193"/>
    </source>
</evidence>
<dbReference type="Gene3D" id="1.10.287.130">
    <property type="match status" value="1"/>
</dbReference>
<evidence type="ECO:0000256" key="3">
    <source>
        <dbReference type="ARBA" id="ARBA00022553"/>
    </source>
</evidence>
<proteinExistence type="predicted"/>
<dbReference type="InterPro" id="IPR003661">
    <property type="entry name" value="HisK_dim/P_dom"/>
</dbReference>
<dbReference type="SMART" id="SM00448">
    <property type="entry name" value="REC"/>
    <property type="match status" value="1"/>
</dbReference>
<evidence type="ECO:0000256" key="4">
    <source>
        <dbReference type="ARBA" id="ARBA00023012"/>
    </source>
</evidence>
<evidence type="ECO:0000259" key="8">
    <source>
        <dbReference type="PROSITE" id="PS50110"/>
    </source>
</evidence>
<dbReference type="SMART" id="SM00388">
    <property type="entry name" value="HisKA"/>
    <property type="match status" value="1"/>
</dbReference>
<dbReference type="SMART" id="SM00387">
    <property type="entry name" value="HATPase_c"/>
    <property type="match status" value="1"/>
</dbReference>
<dbReference type="SUPFAM" id="SSF52172">
    <property type="entry name" value="CheY-like"/>
    <property type="match status" value="1"/>
</dbReference>
<evidence type="ECO:0000256" key="1">
    <source>
        <dbReference type="ARBA" id="ARBA00000085"/>
    </source>
</evidence>
<evidence type="ECO:0000259" key="7">
    <source>
        <dbReference type="PROSITE" id="PS50109"/>
    </source>
</evidence>
<dbReference type="Pfam" id="PF00072">
    <property type="entry name" value="Response_reg"/>
    <property type="match status" value="1"/>
</dbReference>
<gene>
    <name evidence="9" type="primary">rcsC_15</name>
    <name evidence="9" type="ORF">SIID45300_00749</name>
</gene>
<keyword evidence="10" id="KW-1185">Reference proteome</keyword>
<dbReference type="InterPro" id="IPR005467">
    <property type="entry name" value="His_kinase_dom"/>
</dbReference>
<dbReference type="InterPro" id="IPR011006">
    <property type="entry name" value="CheY-like_superfamily"/>
</dbReference>
<name>A0ABQ0C6E7_9PROT</name>
<sequence>MQFRQCAISGYKSSDMFHPALFVALRILTLALGVWLAFPIPVGAYDPDGDFDASTLPHAHDLSVSEALVNLRGKTLRLGIDPAWPPIEFLDAQGQYAGIASAFIGHLAQSLGFTAQPVQGLAWPQVLAQIRTGEIDLIPAITPTEQRAHYIRFTKPYIQFPAVIISRKEDGRFIGGIGDLIGLKFGVLQGYVIHEHLQQDHPELTPILYSSLAKGLMDLSSGDLDAFIDNLGSITYTIDQMGLTNLKIVAPTPYSFTLAIGVSKHLPSEVVTALDRALDAMTHEDKAAIKNRWLAIRYEFGIDWREVWYWILVSVILIALVLGAILHWNRRLRQARELAETANQAKSEFLSNMSHEIRTPLNAILGMADILWESELNDVQRGYVRIFRSAGENLLGVINDILDISKIESGRFCIDHVPFLLPELLEVCREIQSARARQKGLTLHLGIEPSVPEAMRGDPMRLRQILLNLLGNAIKFTETGSIYLTVRPVDSPGGPSPVKGQIWISFAVRDTGIGIPPDRLEGIFNSFAQADTSITRRFGGTGLGLAIVKQLVIKMGGTIEVESQPNAGSTFRVVLPLMLSSRAEYEQAEQERRSAESMPKALRLSHRPRILLADDTEENRLLFGAYLEKTPYEVVMVENGAEALACLRNEPFDLVLMDVQMPVMDGLTVTRIWRAEEPHDRHLPIVALTAYALTENIAQSLDAGCDTHLSKPVRKRVLLATIERYVGTGHVEG</sequence>
<dbReference type="InterPro" id="IPR036097">
    <property type="entry name" value="HisK_dim/P_sf"/>
</dbReference>
<keyword evidence="4" id="KW-0902">Two-component regulatory system</keyword>
<keyword evidence="9" id="KW-0808">Transferase</keyword>
<accession>A0ABQ0C6E7</accession>
<dbReference type="InterPro" id="IPR001789">
    <property type="entry name" value="Sig_transdc_resp-reg_receiver"/>
</dbReference>
<dbReference type="EMBL" id="BAAFGK010000002">
    <property type="protein sequence ID" value="GAB0056442.1"/>
    <property type="molecule type" value="Genomic_DNA"/>
</dbReference>
<comment type="catalytic activity">
    <reaction evidence="1">
        <text>ATP + protein L-histidine = ADP + protein N-phospho-L-histidine.</text>
        <dbReference type="EC" id="2.7.13.3"/>
    </reaction>
</comment>
<keyword evidence="6" id="KW-1133">Transmembrane helix</keyword>
<evidence type="ECO:0000256" key="5">
    <source>
        <dbReference type="PROSITE-ProRule" id="PRU00169"/>
    </source>
</evidence>
<dbReference type="SUPFAM" id="SSF53850">
    <property type="entry name" value="Periplasmic binding protein-like II"/>
    <property type="match status" value="1"/>
</dbReference>
<dbReference type="EC" id="2.7.13.3" evidence="2"/>
<dbReference type="Pfam" id="PF02518">
    <property type="entry name" value="HATPase_c"/>
    <property type="match status" value="1"/>
</dbReference>
<feature type="modified residue" description="4-aspartylphosphate" evidence="5">
    <location>
        <position position="658"/>
    </location>
</feature>
<dbReference type="Gene3D" id="3.30.565.10">
    <property type="entry name" value="Histidine kinase-like ATPase, C-terminal domain"/>
    <property type="match status" value="1"/>
</dbReference>
<keyword evidence="3 5" id="KW-0597">Phosphoprotein</keyword>
<feature type="domain" description="Response regulatory" evidence="8">
    <location>
        <begin position="609"/>
        <end position="726"/>
    </location>
</feature>
<keyword evidence="6" id="KW-0812">Transmembrane</keyword>
<protein>
    <recommendedName>
        <fullName evidence="2">histidine kinase</fullName>
        <ecNumber evidence="2">2.7.13.3</ecNumber>
    </recommendedName>
</protein>
<dbReference type="PROSITE" id="PS50109">
    <property type="entry name" value="HIS_KIN"/>
    <property type="match status" value="1"/>
</dbReference>
<reference evidence="9 10" key="2">
    <citation type="submission" date="2024-09" db="EMBL/GenBank/DDBJ databases">
        <title>Draft genome sequence of Candidatus Magnetaquicoccaceae bacterium FCR-1.</title>
        <authorList>
            <person name="Shimoshige H."/>
            <person name="Shimamura S."/>
            <person name="Taoka A."/>
            <person name="Kobayashi H."/>
            <person name="Maekawa T."/>
        </authorList>
    </citation>
    <scope>NUCLEOTIDE SEQUENCE [LARGE SCALE GENOMIC DNA]</scope>
    <source>
        <strain evidence="9 10">FCR-1</strain>
    </source>
</reference>
<dbReference type="CDD" id="cd00082">
    <property type="entry name" value="HisKA"/>
    <property type="match status" value="1"/>
</dbReference>
<dbReference type="Pfam" id="PF00512">
    <property type="entry name" value="HisKA"/>
    <property type="match status" value="1"/>
</dbReference>